<feature type="transmembrane region" description="Helical" evidence="8">
    <location>
        <begin position="1450"/>
        <end position="1475"/>
    </location>
</feature>
<evidence type="ECO:0000256" key="8">
    <source>
        <dbReference type="SAM" id="Phobius"/>
    </source>
</evidence>
<dbReference type="GO" id="GO:0005886">
    <property type="term" value="C:plasma membrane"/>
    <property type="evidence" value="ECO:0007669"/>
    <property type="project" value="TreeGrafter"/>
</dbReference>
<protein>
    <submittedName>
        <fullName evidence="11">Aste57867_22014 protein</fullName>
    </submittedName>
</protein>
<dbReference type="OrthoDB" id="415460at2759"/>
<dbReference type="PANTHER" id="PTHR10217:SF435">
    <property type="entry name" value="POTASSIUM VOLTAGE-GATED CHANNEL PROTEIN EAG"/>
    <property type="match status" value="1"/>
</dbReference>
<reference evidence="10" key="2">
    <citation type="submission" date="2019-06" db="EMBL/GenBank/DDBJ databases">
        <title>Genomics analysis of Aphanomyces spp. identifies a new class of oomycete effector associated with host adaptation.</title>
        <authorList>
            <person name="Gaulin E."/>
        </authorList>
    </citation>
    <scope>NUCLEOTIDE SEQUENCE</scope>
    <source>
        <strain evidence="10">CBS 578.67</strain>
    </source>
</reference>
<evidence type="ECO:0000259" key="9">
    <source>
        <dbReference type="PROSITE" id="PS50042"/>
    </source>
</evidence>
<dbReference type="Gene3D" id="1.10.287.70">
    <property type="match status" value="4"/>
</dbReference>
<keyword evidence="4 8" id="KW-1133">Transmembrane helix</keyword>
<feature type="transmembrane region" description="Helical" evidence="8">
    <location>
        <begin position="715"/>
        <end position="731"/>
    </location>
</feature>
<feature type="transmembrane region" description="Helical" evidence="8">
    <location>
        <begin position="1358"/>
        <end position="1378"/>
    </location>
</feature>
<keyword evidence="3 8" id="KW-0812">Transmembrane</keyword>
<dbReference type="EMBL" id="CAADRA010007040">
    <property type="protein sequence ID" value="VFT98682.1"/>
    <property type="molecule type" value="Genomic_DNA"/>
</dbReference>
<feature type="transmembrane region" description="Helical" evidence="8">
    <location>
        <begin position="737"/>
        <end position="758"/>
    </location>
</feature>
<feature type="transmembrane region" description="Helical" evidence="8">
    <location>
        <begin position="175"/>
        <end position="198"/>
    </location>
</feature>
<dbReference type="Gene3D" id="1.10.287.630">
    <property type="entry name" value="Helix hairpin bin"/>
    <property type="match status" value="3"/>
</dbReference>
<evidence type="ECO:0000256" key="5">
    <source>
        <dbReference type="ARBA" id="ARBA00023065"/>
    </source>
</evidence>
<dbReference type="Pfam" id="PF00520">
    <property type="entry name" value="Ion_trans"/>
    <property type="match status" value="3"/>
</dbReference>
<keyword evidence="12" id="KW-1185">Reference proteome</keyword>
<dbReference type="CDD" id="cd00038">
    <property type="entry name" value="CAP_ED"/>
    <property type="match status" value="3"/>
</dbReference>
<feature type="region of interest" description="Disordered" evidence="7">
    <location>
        <begin position="1"/>
        <end position="91"/>
    </location>
</feature>
<evidence type="ECO:0000313" key="12">
    <source>
        <dbReference type="Proteomes" id="UP000332933"/>
    </source>
</evidence>
<dbReference type="EMBL" id="VJMH01007014">
    <property type="protein sequence ID" value="KAF0686162.1"/>
    <property type="molecule type" value="Genomic_DNA"/>
</dbReference>
<dbReference type="SUPFAM" id="SSF51206">
    <property type="entry name" value="cAMP-binding domain-like"/>
    <property type="match status" value="4"/>
</dbReference>
<feature type="compositionally biased region" description="Low complexity" evidence="7">
    <location>
        <begin position="73"/>
        <end position="83"/>
    </location>
</feature>
<feature type="transmembrane region" description="Helical" evidence="8">
    <location>
        <begin position="314"/>
        <end position="336"/>
    </location>
</feature>
<feature type="region of interest" description="Disordered" evidence="7">
    <location>
        <begin position="2250"/>
        <end position="2279"/>
    </location>
</feature>
<evidence type="ECO:0000256" key="4">
    <source>
        <dbReference type="ARBA" id="ARBA00022989"/>
    </source>
</evidence>
<feature type="compositionally biased region" description="Basic and acidic residues" evidence="7">
    <location>
        <begin position="14"/>
        <end position="26"/>
    </location>
</feature>
<feature type="transmembrane region" description="Helical" evidence="8">
    <location>
        <begin position="210"/>
        <end position="231"/>
    </location>
</feature>
<keyword evidence="5" id="KW-0406">Ion transport</keyword>
<evidence type="ECO:0000256" key="7">
    <source>
        <dbReference type="SAM" id="MobiDB-lite"/>
    </source>
</evidence>
<feature type="transmembrane region" description="Helical" evidence="8">
    <location>
        <begin position="1419"/>
        <end position="1438"/>
    </location>
</feature>
<dbReference type="SUPFAM" id="SSF81324">
    <property type="entry name" value="Voltage-gated potassium channels"/>
    <property type="match status" value="4"/>
</dbReference>
<evidence type="ECO:0000256" key="6">
    <source>
        <dbReference type="ARBA" id="ARBA00023136"/>
    </source>
</evidence>
<feature type="compositionally biased region" description="Polar residues" evidence="7">
    <location>
        <begin position="2255"/>
        <end position="2279"/>
    </location>
</feature>
<feature type="transmembrane region" description="Helical" evidence="8">
    <location>
        <begin position="1774"/>
        <end position="1796"/>
    </location>
</feature>
<feature type="domain" description="Cyclic nucleotide-binding" evidence="9">
    <location>
        <begin position="1048"/>
        <end position="1150"/>
    </location>
</feature>
<feature type="compositionally biased region" description="Polar residues" evidence="7">
    <location>
        <begin position="61"/>
        <end position="72"/>
    </location>
</feature>
<accession>A0A485LL43</accession>
<feature type="compositionally biased region" description="Low complexity" evidence="7">
    <location>
        <begin position="44"/>
        <end position="55"/>
    </location>
</feature>
<keyword evidence="6 8" id="KW-0472">Membrane</keyword>
<reference evidence="11 12" key="1">
    <citation type="submission" date="2019-03" db="EMBL/GenBank/DDBJ databases">
        <authorList>
            <person name="Gaulin E."/>
            <person name="Dumas B."/>
        </authorList>
    </citation>
    <scope>NUCLEOTIDE SEQUENCE [LARGE SCALE GENOMIC DNA]</scope>
    <source>
        <strain evidence="11">CBS 568.67</strain>
    </source>
</reference>
<name>A0A485LL43_9STRA</name>
<evidence type="ECO:0000256" key="3">
    <source>
        <dbReference type="ARBA" id="ARBA00022692"/>
    </source>
</evidence>
<dbReference type="PROSITE" id="PS00888">
    <property type="entry name" value="CNMP_BINDING_1"/>
    <property type="match status" value="2"/>
</dbReference>
<feature type="transmembrane region" description="Helical" evidence="8">
    <location>
        <begin position="1214"/>
        <end position="1236"/>
    </location>
</feature>
<feature type="transmembrane region" description="Helical" evidence="8">
    <location>
        <begin position="1861"/>
        <end position="1883"/>
    </location>
</feature>
<gene>
    <name evidence="11" type="primary">Aste57867_22014</name>
    <name evidence="10" type="ORF">As57867_021945</name>
    <name evidence="11" type="ORF">ASTE57867_22014</name>
</gene>
<evidence type="ECO:0000256" key="1">
    <source>
        <dbReference type="ARBA" id="ARBA00004141"/>
    </source>
</evidence>
<dbReference type="SMART" id="SM00100">
    <property type="entry name" value="cNMP"/>
    <property type="match status" value="3"/>
</dbReference>
<feature type="domain" description="Cyclic nucleotide-binding" evidence="9">
    <location>
        <begin position="1553"/>
        <end position="1646"/>
    </location>
</feature>
<feature type="transmembrane region" description="Helical" evidence="8">
    <location>
        <begin position="1921"/>
        <end position="1945"/>
    </location>
</feature>
<feature type="transmembrane region" description="Helical" evidence="8">
    <location>
        <begin position="371"/>
        <end position="396"/>
    </location>
</feature>
<comment type="subcellular location">
    <subcellularLocation>
        <location evidence="1">Membrane</location>
        <topology evidence="1">Multi-pass membrane protein</topology>
    </subcellularLocation>
</comment>
<dbReference type="GO" id="GO:0005249">
    <property type="term" value="F:voltage-gated potassium channel activity"/>
    <property type="evidence" value="ECO:0007669"/>
    <property type="project" value="TreeGrafter"/>
</dbReference>
<dbReference type="InterPro" id="IPR000595">
    <property type="entry name" value="cNMP-bd_dom"/>
</dbReference>
<feature type="transmembrane region" description="Helical" evidence="8">
    <location>
        <begin position="1248"/>
        <end position="1269"/>
    </location>
</feature>
<evidence type="ECO:0000313" key="11">
    <source>
        <dbReference type="EMBL" id="VFT98682.1"/>
    </source>
</evidence>
<dbReference type="InterPro" id="IPR018490">
    <property type="entry name" value="cNMP-bd_dom_sf"/>
</dbReference>
<evidence type="ECO:0000256" key="2">
    <source>
        <dbReference type="ARBA" id="ARBA00022448"/>
    </source>
</evidence>
<proteinExistence type="predicted"/>
<sequence length="2279" mass="261947">MTRVRPARANSDQSVRESIRESRHDPSPNPPRMITKQSSKKKNLSVSSSSRKGSSMLAPLFSTTPEATSRLQSPGSRPTSRRSTSGRKRSSRLSIIAADVGNLKRKSLEVLNDGFATLKQTLTNGPTKRDMSIVGPSFSLPAPTMTPPKRKHRPFVAKLARLYAKFETKISRDAVVALEALQLFYIGFSVPFRLALLFDPYSDVPVLPQHMMFALLAVDILSDTVALIAALGTLKGTVQPSAVVPLTSSDPSFSRKEHHRNSAFQQSLVKFALARQQTMRRNSTFLMNETFMKPQYLLSSAWDKTKVVMAYHIIVEWFALFPFELACIGHLSWLPLARLPKMLRLFKAGEISRLIKHTLAEHELLAGFHNIGMSLLMGVAFSSLVLMHWVACMFLFSEHLQCGYNLDHFTEFETCWARKANLQSASLFRQYVYTMVVVGYGFPVPQTNFERAFAILIQFMRFCIAGGIIGAFVFLFECQNRQVNEFHDQVDGVKEYLVARRLSKQIQTKVLDFYEHFWNAQRGIDEDTIISTLPLHIQTQCLELLRAKLLKTVPIFRLQPIPVLNRLMLRMKRQCYGRYDWVLRFEPCKVLFMVCRGRIAVLDKFDAITKNVVDGQHFGLSMMQETSDEVISARAETICDLYTLDKQSVQEVYKRCAQHISVPWAELVSEATRIAQKPIRANSKLGLGKKFTEENSTTEKWCHPDSRFRQHWEQCVVVVLVYLTIDIPIHICFETHFSMPLFIWRLLLDVFLFADLVFRCRYFAYIEKGNLISDPWFIWQEYKHNGFLLDALSNIPFALVADCLQQNESPLLFVVRVCEWIRFLQMRRLMSTLSNVLKQFQVNDTTYIIVNMIFCVPFACHIGGCIWYWIAAFSISHHQEFDHDTLTLDNCLEWARDYQNCTWLLFDHAHFGQSSDYVRAFYWSVVSLVTVQFGSIQPFTDVECGYMFLFLYISSVANFGAVGALANAVTRINWETSQKQKQVAIAHRLMNLEGVSRSVRLDVSNYYKHHWTQATEQQALSVLKPLPDNLRQEIQSFLHEKSVSHLTIFKVIDSDGLRFIYSIMRHQSYKRNEYIVRAGNSCDNIYVLTRGIMESLYCVNDMNVPIQLLFPGDCLGEATFVQKRTFDLSVRVVSESADVSVLNRHDFAAISAHFNGLWPQVELLAQDLEKLEKQTLTMFDINLRKPNIYRTLNQCSTLYKEPMLEGRLIRPGSFAYRVWELLIGVVVIYNLIQIPFRIALYPTPSDNAMIILSSVDIICDLVFLIDMFIKYNHLIIVDKNGDEVVSVHLIRRNYLHGAFKVEVICSLPMYYVGNYRTMTLCRLPRLLRCYQISNLLRSFHTFVQEQTSSSRVSQVFEFVKLLLALVLSSHLAATGLYLTSYSEYHSHMESANNATESVHAPEVWFEGDRVIAEHPHSVGIIYIRAFYWGLGVLSSFDYMDMEMSMVGETLWFCAVALSGVFFIGVVIGEVSAAIFNANKEIREVELKLENFAFYAKTKRLPAFMIRRAKLFFQFQLDCNMGMDADSIFCDLPQVLRLELYKDMYTKLLTPIPLFSTLTVAQINYIAERLQTKLYLPGDDIIMEGDVGNCLYVMKQGLAEKYLHSCKLILAAVYTGNLFGELGFFLSTRYNHGVRAVKCSEVLVLERTDWMEAWSNEVGLKFKVKMAVAVQKEHDIMEYITASLKKNFGLGGHAPMKLTSMLGIKRTQTNKLKVPPKHHDHGGRNLFNYLRETSKFAGKNIPHLSQFAPAHEISIWEFGYPPRASCLPESLFREVWDMVMLGITLYYVSVLPFRACFVDIPRPAPLWIIIWFSGEYIMDSFSLVDFVLRSHFFYVFAFGEMQTNRDVLLKHYKKHGQYIPDIIASIPFELIAFALPQANVWYIASVCRLNRMMRLVHLPHLAASLRHILSHQKWFPPYKMHFQCLVSFIVPFFLIAHWIACLWFSVTYVTREADSPSWLVSGGYISLKDSYDTDEHISLGFSETIKFTSFNVYLASLYYAVSSLTSQSFADIFSRNVLETWLTICIMLLSIALYGVLVGVLSEMMQDRLNPRASFEQHMVDISTFFNYRLLPFDFFIQTSRFSRTQWQNNMGRTENDFLSVLSTTIREDIAMYVKQNVVKTLKFLNTCEEVFARALVTKLHTEEYIHADVVYQFGDVGRVLYFIEVGSVSLVSSSVGVQNRASHEHFGGVSLFDDRGRTVTAIANVDCTMFLLYFDDFQRLIDRFPEYRERCFNQWYILDEHTMPKFVPAARRPTKQPSQNSVTSQNGGLPQGSPTIPSR</sequence>
<dbReference type="InterPro" id="IPR014710">
    <property type="entry name" value="RmlC-like_jellyroll"/>
</dbReference>
<organism evidence="11 12">
    <name type="scientific">Aphanomyces stellatus</name>
    <dbReference type="NCBI Taxonomy" id="120398"/>
    <lineage>
        <taxon>Eukaryota</taxon>
        <taxon>Sar</taxon>
        <taxon>Stramenopiles</taxon>
        <taxon>Oomycota</taxon>
        <taxon>Saprolegniomycetes</taxon>
        <taxon>Saprolegniales</taxon>
        <taxon>Verrucalvaceae</taxon>
        <taxon>Aphanomyces</taxon>
    </lineage>
</organism>
<feature type="transmembrane region" description="Helical" evidence="8">
    <location>
        <begin position="428"/>
        <end position="446"/>
    </location>
</feature>
<dbReference type="InterPro" id="IPR018488">
    <property type="entry name" value="cNMP-bd_CS"/>
</dbReference>
<dbReference type="Pfam" id="PF00027">
    <property type="entry name" value="cNMP_binding"/>
    <property type="match status" value="3"/>
</dbReference>
<feature type="transmembrane region" description="Helical" evidence="8">
    <location>
        <begin position="452"/>
        <end position="476"/>
    </location>
</feature>
<dbReference type="GO" id="GO:0042391">
    <property type="term" value="P:regulation of membrane potential"/>
    <property type="evidence" value="ECO:0007669"/>
    <property type="project" value="TreeGrafter"/>
</dbReference>
<dbReference type="PANTHER" id="PTHR10217">
    <property type="entry name" value="VOLTAGE AND LIGAND GATED POTASSIUM CHANNEL"/>
    <property type="match status" value="1"/>
</dbReference>
<feature type="domain" description="Cyclic nucleotide-binding" evidence="9">
    <location>
        <begin position="591"/>
        <end position="670"/>
    </location>
</feature>
<dbReference type="InterPro" id="IPR050818">
    <property type="entry name" value="KCNH_animal-type"/>
</dbReference>
<feature type="transmembrane region" description="Helical" evidence="8">
    <location>
        <begin position="2020"/>
        <end position="2041"/>
    </location>
</feature>
<dbReference type="InterPro" id="IPR005821">
    <property type="entry name" value="Ion_trans_dom"/>
</dbReference>
<feature type="transmembrane region" description="Helical" evidence="8">
    <location>
        <begin position="1803"/>
        <end position="1823"/>
    </location>
</feature>
<dbReference type="Gene3D" id="2.60.120.10">
    <property type="entry name" value="Jelly Rolls"/>
    <property type="match status" value="4"/>
</dbReference>
<feature type="domain" description="Cyclic nucleotide-binding" evidence="9">
    <location>
        <begin position="2123"/>
        <end position="2238"/>
    </location>
</feature>
<feature type="transmembrane region" description="Helical" evidence="8">
    <location>
        <begin position="946"/>
        <end position="969"/>
    </location>
</feature>
<evidence type="ECO:0000313" key="10">
    <source>
        <dbReference type="EMBL" id="KAF0686162.1"/>
    </source>
</evidence>
<dbReference type="PROSITE" id="PS50042">
    <property type="entry name" value="CNMP_BINDING_3"/>
    <property type="match status" value="4"/>
</dbReference>
<dbReference type="Proteomes" id="UP000332933">
    <property type="component" value="Unassembled WGS sequence"/>
</dbReference>
<keyword evidence="2" id="KW-0813">Transport</keyword>
<feature type="transmembrane region" description="Helical" evidence="8">
    <location>
        <begin position="847"/>
        <end position="870"/>
    </location>
</feature>